<evidence type="ECO:0000256" key="1">
    <source>
        <dbReference type="SAM" id="MobiDB-lite"/>
    </source>
</evidence>
<protein>
    <submittedName>
        <fullName evidence="2">Unannotated protein</fullName>
    </submittedName>
</protein>
<accession>A0A6J6U419</accession>
<evidence type="ECO:0000313" key="2">
    <source>
        <dbReference type="EMBL" id="CAB4753333.1"/>
    </source>
</evidence>
<reference evidence="2" key="1">
    <citation type="submission" date="2020-05" db="EMBL/GenBank/DDBJ databases">
        <authorList>
            <person name="Chiriac C."/>
            <person name="Salcher M."/>
            <person name="Ghai R."/>
            <person name="Kavagutti S V."/>
        </authorList>
    </citation>
    <scope>NUCLEOTIDE SEQUENCE</scope>
</reference>
<feature type="region of interest" description="Disordered" evidence="1">
    <location>
        <begin position="1"/>
        <end position="22"/>
    </location>
</feature>
<dbReference type="EMBL" id="CAEZYR010000072">
    <property type="protein sequence ID" value="CAB4753333.1"/>
    <property type="molecule type" value="Genomic_DNA"/>
</dbReference>
<proteinExistence type="predicted"/>
<sequence length="129" mass="13908">MLGKALGQGRHDNVPQIGERNIEQPGRVGVDVARVREVAVEVERGKAHCFGERIAEKPQMQGAVDEVVRDLPTAVAREKASPRADRATELREHAEVAQPVKIDVTPAKTLIVGNAIGQRGEALLHIADA</sequence>
<gene>
    <name evidence="2" type="ORF">UFOPK2754_01933</name>
</gene>
<organism evidence="2">
    <name type="scientific">freshwater metagenome</name>
    <dbReference type="NCBI Taxonomy" id="449393"/>
    <lineage>
        <taxon>unclassified sequences</taxon>
        <taxon>metagenomes</taxon>
        <taxon>ecological metagenomes</taxon>
    </lineage>
</organism>
<dbReference type="AlphaFoldDB" id="A0A6J6U419"/>
<name>A0A6J6U419_9ZZZZ</name>